<accession>A0A6B2LQW4</accession>
<evidence type="ECO:0000313" key="1">
    <source>
        <dbReference type="EMBL" id="NDV39393.1"/>
    </source>
</evidence>
<reference evidence="1" key="1">
    <citation type="journal article" date="2020" name="J. Eukaryot. Microbiol.">
        <title>De novo Sequencing, Assembly and Annotation of the Transcriptome for the Free-Living Testate Amoeba Arcella intermedia.</title>
        <authorList>
            <person name="Ribeiro G.M."/>
            <person name="Porfirio-Sousa A.L."/>
            <person name="Maurer-Alcala X.X."/>
            <person name="Katz L.A."/>
            <person name="Lahr D.J.G."/>
        </authorList>
    </citation>
    <scope>NUCLEOTIDE SEQUENCE</scope>
</reference>
<proteinExistence type="predicted"/>
<name>A0A6B2LQW4_9EUKA</name>
<dbReference type="EMBL" id="GIBP01010424">
    <property type="protein sequence ID" value="NDV39393.1"/>
    <property type="molecule type" value="Transcribed_RNA"/>
</dbReference>
<dbReference type="AlphaFoldDB" id="A0A6B2LQW4"/>
<sequence>MSSVSVSSRVFSGAESARSSSPSIFLSIFLSTSSSIFMCSVSTFSDSKKWSDGGASDCAPSDNSLGALFLTLSSVSLPEGAWSGCLAE</sequence>
<protein>
    <submittedName>
        <fullName evidence="1">Uncharacterized protein</fullName>
    </submittedName>
</protein>
<organism evidence="1">
    <name type="scientific">Arcella intermedia</name>
    <dbReference type="NCBI Taxonomy" id="1963864"/>
    <lineage>
        <taxon>Eukaryota</taxon>
        <taxon>Amoebozoa</taxon>
        <taxon>Tubulinea</taxon>
        <taxon>Elardia</taxon>
        <taxon>Arcellinida</taxon>
        <taxon>Sphaerothecina</taxon>
        <taxon>Arcellidae</taxon>
        <taxon>Arcella</taxon>
    </lineage>
</organism>